<evidence type="ECO:0000259" key="7">
    <source>
        <dbReference type="Pfam" id="PF04545"/>
    </source>
</evidence>
<dbReference type="NCBIfam" id="TIGR02937">
    <property type="entry name" value="sigma70-ECF"/>
    <property type="match status" value="1"/>
</dbReference>
<dbReference type="Pfam" id="PF04542">
    <property type="entry name" value="Sigma70_r2"/>
    <property type="match status" value="1"/>
</dbReference>
<sequence length="192" mass="21410">MIPNRSSEPSDGYTPDEALVLQIAGGNEAAFEQLYDRFAPQVFGLVSRLLSDEGHKEEVTQKIFVDAWQHAASFDPRRTTALTWLLTIAHRCAVDQIHSTSQRPEPDLIIDSRTPQESDHRLEDGAAFQNEGERMTTALRQLTKAQREAIQLAYFGGLTHCEIAEHLQIPVGTVQSGIRDGMKKLRDLMGVA</sequence>
<keyword evidence="2" id="KW-0805">Transcription regulation</keyword>
<evidence type="ECO:0000256" key="5">
    <source>
        <dbReference type="ARBA" id="ARBA00023163"/>
    </source>
</evidence>
<dbReference type="InterPro" id="IPR039425">
    <property type="entry name" value="RNA_pol_sigma-70-like"/>
</dbReference>
<proteinExistence type="inferred from homology"/>
<dbReference type="SUPFAM" id="SSF88946">
    <property type="entry name" value="Sigma2 domain of RNA polymerase sigma factors"/>
    <property type="match status" value="1"/>
</dbReference>
<keyword evidence="4" id="KW-0238">DNA-binding</keyword>
<dbReference type="CDD" id="cd06171">
    <property type="entry name" value="Sigma70_r4"/>
    <property type="match status" value="1"/>
</dbReference>
<accession>A0A6L9G6K3</accession>
<dbReference type="InterPro" id="IPR013324">
    <property type="entry name" value="RNA_pol_sigma_r3/r4-like"/>
</dbReference>
<dbReference type="SUPFAM" id="SSF88659">
    <property type="entry name" value="Sigma3 and sigma4 domains of RNA polymerase sigma factors"/>
    <property type="match status" value="1"/>
</dbReference>
<gene>
    <name evidence="8" type="ORF">GT020_09695</name>
</gene>
<dbReference type="InterPro" id="IPR014284">
    <property type="entry name" value="RNA_pol_sigma-70_dom"/>
</dbReference>
<evidence type="ECO:0000313" key="8">
    <source>
        <dbReference type="EMBL" id="NAZ16335.1"/>
    </source>
</evidence>
<evidence type="ECO:0000256" key="1">
    <source>
        <dbReference type="ARBA" id="ARBA00010641"/>
    </source>
</evidence>
<protein>
    <submittedName>
        <fullName evidence="8">Sigma-70 family RNA polymerase sigma factor</fullName>
    </submittedName>
</protein>
<dbReference type="PANTHER" id="PTHR43133">
    <property type="entry name" value="RNA POLYMERASE ECF-TYPE SIGMA FACTO"/>
    <property type="match status" value="1"/>
</dbReference>
<dbReference type="GO" id="GO:0003677">
    <property type="term" value="F:DNA binding"/>
    <property type="evidence" value="ECO:0007669"/>
    <property type="project" value="UniProtKB-KW"/>
</dbReference>
<feature type="domain" description="RNA polymerase sigma-70 region 4" evidence="7">
    <location>
        <begin position="138"/>
        <end position="186"/>
    </location>
</feature>
<dbReference type="Pfam" id="PF04545">
    <property type="entry name" value="Sigma70_r4"/>
    <property type="match status" value="1"/>
</dbReference>
<reference evidence="8 9" key="1">
    <citation type="submission" date="2020-01" db="EMBL/GenBank/DDBJ databases">
        <title>Glutamicibacter soli M275.</title>
        <authorList>
            <person name="Meng X."/>
        </authorList>
    </citation>
    <scope>NUCLEOTIDE SEQUENCE [LARGE SCALE GENOMIC DNA]</scope>
    <source>
        <strain evidence="8 9">M275</strain>
    </source>
</reference>
<dbReference type="RefSeq" id="WP_161449076.1">
    <property type="nucleotide sequence ID" value="NZ_WYDN01000007.1"/>
</dbReference>
<dbReference type="Proteomes" id="UP000477543">
    <property type="component" value="Unassembled WGS sequence"/>
</dbReference>
<keyword evidence="5" id="KW-0804">Transcription</keyword>
<evidence type="ECO:0000256" key="3">
    <source>
        <dbReference type="ARBA" id="ARBA00023082"/>
    </source>
</evidence>
<dbReference type="InterPro" id="IPR036388">
    <property type="entry name" value="WH-like_DNA-bd_sf"/>
</dbReference>
<comment type="similarity">
    <text evidence="1">Belongs to the sigma-70 factor family. ECF subfamily.</text>
</comment>
<dbReference type="InterPro" id="IPR007627">
    <property type="entry name" value="RNA_pol_sigma70_r2"/>
</dbReference>
<dbReference type="Gene3D" id="1.10.1740.10">
    <property type="match status" value="1"/>
</dbReference>
<feature type="domain" description="RNA polymerase sigma-70 region 2" evidence="6">
    <location>
        <begin position="34"/>
        <end position="99"/>
    </location>
</feature>
<comment type="caution">
    <text evidence="8">The sequence shown here is derived from an EMBL/GenBank/DDBJ whole genome shotgun (WGS) entry which is preliminary data.</text>
</comment>
<dbReference type="GO" id="GO:0006352">
    <property type="term" value="P:DNA-templated transcription initiation"/>
    <property type="evidence" value="ECO:0007669"/>
    <property type="project" value="InterPro"/>
</dbReference>
<organism evidence="8 9">
    <name type="scientific">Glutamicibacter soli</name>
    <dbReference type="NCBI Taxonomy" id="453836"/>
    <lineage>
        <taxon>Bacteria</taxon>
        <taxon>Bacillati</taxon>
        <taxon>Actinomycetota</taxon>
        <taxon>Actinomycetes</taxon>
        <taxon>Micrococcales</taxon>
        <taxon>Micrococcaceae</taxon>
        <taxon>Glutamicibacter</taxon>
    </lineage>
</organism>
<evidence type="ECO:0000313" key="9">
    <source>
        <dbReference type="Proteomes" id="UP000477543"/>
    </source>
</evidence>
<dbReference type="Gene3D" id="1.10.10.10">
    <property type="entry name" value="Winged helix-like DNA-binding domain superfamily/Winged helix DNA-binding domain"/>
    <property type="match status" value="1"/>
</dbReference>
<dbReference type="EMBL" id="WYDN01000007">
    <property type="protein sequence ID" value="NAZ16335.1"/>
    <property type="molecule type" value="Genomic_DNA"/>
</dbReference>
<dbReference type="AlphaFoldDB" id="A0A6L9G6K3"/>
<dbReference type="InterPro" id="IPR007630">
    <property type="entry name" value="RNA_pol_sigma70_r4"/>
</dbReference>
<dbReference type="GO" id="GO:0016987">
    <property type="term" value="F:sigma factor activity"/>
    <property type="evidence" value="ECO:0007669"/>
    <property type="project" value="UniProtKB-KW"/>
</dbReference>
<evidence type="ECO:0000256" key="4">
    <source>
        <dbReference type="ARBA" id="ARBA00023125"/>
    </source>
</evidence>
<evidence type="ECO:0000259" key="6">
    <source>
        <dbReference type="Pfam" id="PF04542"/>
    </source>
</evidence>
<dbReference type="PANTHER" id="PTHR43133:SF66">
    <property type="entry name" value="ECF RNA POLYMERASE SIGMA FACTOR SIGK"/>
    <property type="match status" value="1"/>
</dbReference>
<evidence type="ECO:0000256" key="2">
    <source>
        <dbReference type="ARBA" id="ARBA00023015"/>
    </source>
</evidence>
<keyword evidence="3" id="KW-0731">Sigma factor</keyword>
<name>A0A6L9G6K3_9MICC</name>
<dbReference type="InterPro" id="IPR013325">
    <property type="entry name" value="RNA_pol_sigma_r2"/>
</dbReference>